<dbReference type="RefSeq" id="WP_010621209.1">
    <property type="nucleotide sequence ID" value="NZ_AZGF01000046.1"/>
</dbReference>
<dbReference type="Pfam" id="PF12822">
    <property type="entry name" value="ECF_trnsprt"/>
    <property type="match status" value="1"/>
</dbReference>
<dbReference type="NCBIfam" id="TIGR04518">
    <property type="entry name" value="ECF_S_folT_fam"/>
    <property type="match status" value="1"/>
</dbReference>
<evidence type="ECO:0000313" key="3">
    <source>
        <dbReference type="Proteomes" id="UP000051820"/>
    </source>
</evidence>
<name>A0A0R1VU55_9LACO</name>
<keyword evidence="1" id="KW-1133">Transmembrane helix</keyword>
<keyword evidence="1" id="KW-0812">Transmembrane</keyword>
<keyword evidence="3" id="KW-1185">Reference proteome</keyword>
<dbReference type="Gene3D" id="1.10.1760.20">
    <property type="match status" value="1"/>
</dbReference>
<protein>
    <submittedName>
        <fullName evidence="2">Integral membrane protein</fullName>
    </submittedName>
</protein>
<feature type="transmembrane region" description="Helical" evidence="1">
    <location>
        <begin position="144"/>
        <end position="162"/>
    </location>
</feature>
<accession>A0A0R1VU55</accession>
<evidence type="ECO:0000256" key="1">
    <source>
        <dbReference type="SAM" id="Phobius"/>
    </source>
</evidence>
<proteinExistence type="predicted"/>
<reference evidence="2 3" key="1">
    <citation type="journal article" date="2015" name="Genome Announc.">
        <title>Expanding the biotechnology potential of lactobacilli through comparative genomics of 213 strains and associated genera.</title>
        <authorList>
            <person name="Sun Z."/>
            <person name="Harris H.M."/>
            <person name="McCann A."/>
            <person name="Guo C."/>
            <person name="Argimon S."/>
            <person name="Zhang W."/>
            <person name="Yang X."/>
            <person name="Jeffery I.B."/>
            <person name="Cooney J.C."/>
            <person name="Kagawa T.F."/>
            <person name="Liu W."/>
            <person name="Song Y."/>
            <person name="Salvetti E."/>
            <person name="Wrobel A."/>
            <person name="Rasinkangas P."/>
            <person name="Parkhill J."/>
            <person name="Rea M.C."/>
            <person name="O'Sullivan O."/>
            <person name="Ritari J."/>
            <person name="Douillard F.P."/>
            <person name="Paul Ross R."/>
            <person name="Yang R."/>
            <person name="Briner A.E."/>
            <person name="Felis G.E."/>
            <person name="de Vos W.M."/>
            <person name="Barrangou R."/>
            <person name="Klaenhammer T.R."/>
            <person name="Caufield P.W."/>
            <person name="Cui Y."/>
            <person name="Zhang H."/>
            <person name="O'Toole P.W."/>
        </authorList>
    </citation>
    <scope>NUCLEOTIDE SEQUENCE [LARGE SCALE GENOMIC DNA]</scope>
    <source>
        <strain evidence="2 3">DSM 5007</strain>
    </source>
</reference>
<dbReference type="OrthoDB" id="4624at2"/>
<dbReference type="Proteomes" id="UP000051820">
    <property type="component" value="Unassembled WGS sequence"/>
</dbReference>
<feature type="transmembrane region" description="Helical" evidence="1">
    <location>
        <begin position="76"/>
        <end position="95"/>
    </location>
</feature>
<dbReference type="GO" id="GO:0022857">
    <property type="term" value="F:transmembrane transporter activity"/>
    <property type="evidence" value="ECO:0007669"/>
    <property type="project" value="InterPro"/>
</dbReference>
<feature type="transmembrane region" description="Helical" evidence="1">
    <location>
        <begin position="102"/>
        <end position="124"/>
    </location>
</feature>
<keyword evidence="1" id="KW-0472">Membrane</keyword>
<dbReference type="STRING" id="1423807.FD16_GL001855"/>
<evidence type="ECO:0000313" key="2">
    <source>
        <dbReference type="EMBL" id="KRM09296.1"/>
    </source>
</evidence>
<organism evidence="2 3">
    <name type="scientific">Paucilactobacillus suebicus DSM 5007 = KCTC 3549</name>
    <dbReference type="NCBI Taxonomy" id="1423807"/>
    <lineage>
        <taxon>Bacteria</taxon>
        <taxon>Bacillati</taxon>
        <taxon>Bacillota</taxon>
        <taxon>Bacilli</taxon>
        <taxon>Lactobacillales</taxon>
        <taxon>Lactobacillaceae</taxon>
        <taxon>Paucilactobacillus</taxon>
    </lineage>
</organism>
<sequence>MRIEKNLRALVLLGVLIALQTILGSLLTVQFLITKITFSFIITAIIARRFNPVTTAAACAVSNVLGMILFPKYEFFIGFVITAALTGIIFSLFFYQQKITLFKIITASLIVSVFCNLGLNSLWLHIMYGTSWAALLSVRVPQEIITVVLYVVVIAAVFRVKVVDRLMTSI</sequence>
<dbReference type="PATRIC" id="fig|1423807.3.peg.1903"/>
<gene>
    <name evidence="2" type="ORF">FD16_GL001855</name>
</gene>
<comment type="caution">
    <text evidence="2">The sequence shown here is derived from an EMBL/GenBank/DDBJ whole genome shotgun (WGS) entry which is preliminary data.</text>
</comment>
<dbReference type="AlphaFoldDB" id="A0A0R1VU55"/>
<dbReference type="InterPro" id="IPR024529">
    <property type="entry name" value="ECF_trnsprt_substrate-spec"/>
</dbReference>
<dbReference type="InterPro" id="IPR030949">
    <property type="entry name" value="ECF_S_folate_fam"/>
</dbReference>
<feature type="transmembrane region" description="Helical" evidence="1">
    <location>
        <begin position="7"/>
        <end position="23"/>
    </location>
</feature>
<dbReference type="EMBL" id="AZGF01000046">
    <property type="protein sequence ID" value="KRM09296.1"/>
    <property type="molecule type" value="Genomic_DNA"/>
</dbReference>
<dbReference type="eggNOG" id="COG3275">
    <property type="taxonomic scope" value="Bacteria"/>
</dbReference>